<gene>
    <name evidence="1" type="ORF">NIES806_45650</name>
</gene>
<keyword evidence="2" id="KW-1185">Reference proteome</keyword>
<evidence type="ECO:0000313" key="1">
    <source>
        <dbReference type="EMBL" id="BAZ88328.1"/>
    </source>
</evidence>
<organism evidence="1 2">
    <name type="scientific">Dolichospermum compactum NIES-806</name>
    <dbReference type="NCBI Taxonomy" id="1973481"/>
    <lineage>
        <taxon>Bacteria</taxon>
        <taxon>Bacillati</taxon>
        <taxon>Cyanobacteriota</taxon>
        <taxon>Cyanophyceae</taxon>
        <taxon>Nostocales</taxon>
        <taxon>Aphanizomenonaceae</taxon>
        <taxon>Dolichospermum</taxon>
        <taxon>Dolichospermum compactum</taxon>
    </lineage>
</organism>
<evidence type="ECO:0008006" key="3">
    <source>
        <dbReference type="Google" id="ProtNLM"/>
    </source>
</evidence>
<dbReference type="KEGG" id="dcm:NIES806_45650"/>
<dbReference type="EMBL" id="AP018316">
    <property type="protein sequence ID" value="BAZ88328.1"/>
    <property type="molecule type" value="Genomic_DNA"/>
</dbReference>
<sequence>MPHAYNRAAFTTGADSSNYLLSLYCSLVALELAIKDHLNPPWKKGHTIITWVNDLGETSLAQQLRSQLGVLRCTDITGKAVPVDGDNYPGIRYIRHDSDFPETSTDTQIRDALETIRDIKTSLRTKGVSL</sequence>
<dbReference type="RefSeq" id="WP_096670840.1">
    <property type="nucleotide sequence ID" value="NZ_AP018316.1"/>
</dbReference>
<proteinExistence type="predicted"/>
<reference evidence="1 2" key="1">
    <citation type="submission" date="2017-06" db="EMBL/GenBank/DDBJ databases">
        <title>Genome sequencing of cyanobaciteial culture collection at National Institute for Environmental Studies (NIES).</title>
        <authorList>
            <person name="Hirose Y."/>
            <person name="Shimura Y."/>
            <person name="Fujisawa T."/>
            <person name="Nakamura Y."/>
            <person name="Kawachi M."/>
        </authorList>
    </citation>
    <scope>NUCLEOTIDE SEQUENCE [LARGE SCALE GENOMIC DNA]</scope>
    <source>
        <strain evidence="1 2">NIES-806</strain>
    </source>
</reference>
<dbReference type="OrthoDB" id="582839at2"/>
<name>A0A1Z4VA53_9CYAN</name>
<dbReference type="Proteomes" id="UP000218702">
    <property type="component" value="Chromosome"/>
</dbReference>
<accession>A0A1Z4VA53</accession>
<protein>
    <recommendedName>
        <fullName evidence="3">HEPN domain-containing protein</fullName>
    </recommendedName>
</protein>
<dbReference type="AlphaFoldDB" id="A0A1Z4VA53"/>
<evidence type="ECO:0000313" key="2">
    <source>
        <dbReference type="Proteomes" id="UP000218702"/>
    </source>
</evidence>